<dbReference type="EMBL" id="CP026520">
    <property type="protein sequence ID" value="QAV19989.1"/>
    <property type="molecule type" value="Genomic_DNA"/>
</dbReference>
<feature type="domain" description="Calcineurin-like phosphoesterase" evidence="2">
    <location>
        <begin position="4"/>
        <end position="150"/>
    </location>
</feature>
<sequence>MKFTFAVLSDIHVVAWDPESHRRLEVCLKDYASMKHPPEFIVINGDLTEGFAEDYTVLKRILSEHVRVPVYVTNGNHEYYCMWYNDGGFSVDTFPNGWSTAEAMARFLGFLGKPLPYYDLRLMGLRFVFMSAERYRDTDPAIREDAWISDEQFAWLERILREESHPRHAAAQSRAETASASEADPAALEAAGPVRGEAGNAAFPGEEEAGLQPADSTGEEAYRPHGRQRPVFVFLHQPLPHTVAGSYDPAEKGVVQDVRLRELLGRHPNVCFFSGHTHYTLVSPGIYFEDGCSHMGTSSVRRPIGDGIDPAAPVESESVLVEVAPHSVTIRGRRHNTGEWLSLARFVKRY</sequence>
<gene>
    <name evidence="3" type="ORF">M5X16_09180</name>
    <name evidence="4" type="ORF">PC41400_20930</name>
</gene>
<evidence type="ECO:0000313" key="4">
    <source>
        <dbReference type="EMBL" id="QAV19989.1"/>
    </source>
</evidence>
<reference evidence="3 6" key="2">
    <citation type="submission" date="2022-05" db="EMBL/GenBank/DDBJ databases">
        <title>Genome Sequencing of Bee-Associated Microbes.</title>
        <authorList>
            <person name="Dunlap C."/>
        </authorList>
    </citation>
    <scope>NUCLEOTIDE SEQUENCE [LARGE SCALE GENOMIC DNA]</scope>
    <source>
        <strain evidence="3 6">NRRL B-23120</strain>
    </source>
</reference>
<keyword evidence="6" id="KW-1185">Reference proteome</keyword>
<name>A0A410WZW1_9BACL</name>
<dbReference type="AlphaFoldDB" id="A0A410WZW1"/>
<dbReference type="Pfam" id="PF00149">
    <property type="entry name" value="Metallophos"/>
    <property type="match status" value="1"/>
</dbReference>
<evidence type="ECO:0000259" key="2">
    <source>
        <dbReference type="Pfam" id="PF00149"/>
    </source>
</evidence>
<dbReference type="KEGG" id="pchi:PC41400_20930"/>
<evidence type="ECO:0000313" key="5">
    <source>
        <dbReference type="Proteomes" id="UP000288943"/>
    </source>
</evidence>
<accession>A0A410WZW1</accession>
<evidence type="ECO:0000313" key="6">
    <source>
        <dbReference type="Proteomes" id="UP001527202"/>
    </source>
</evidence>
<feature type="region of interest" description="Disordered" evidence="1">
    <location>
        <begin position="167"/>
        <end position="186"/>
    </location>
</feature>
<evidence type="ECO:0000256" key="1">
    <source>
        <dbReference type="SAM" id="MobiDB-lite"/>
    </source>
</evidence>
<protein>
    <submittedName>
        <fullName evidence="3">Metallophosphoesterase</fullName>
    </submittedName>
    <submittedName>
        <fullName evidence="4">Serine/threonine protein phosphatase</fullName>
    </submittedName>
</protein>
<dbReference type="OrthoDB" id="5505563at2"/>
<organism evidence="4 5">
    <name type="scientific">Paenibacillus chitinolyticus</name>
    <dbReference type="NCBI Taxonomy" id="79263"/>
    <lineage>
        <taxon>Bacteria</taxon>
        <taxon>Bacillati</taxon>
        <taxon>Bacillota</taxon>
        <taxon>Bacilli</taxon>
        <taxon>Bacillales</taxon>
        <taxon>Paenibacillaceae</taxon>
        <taxon>Paenibacillus</taxon>
    </lineage>
</organism>
<dbReference type="SUPFAM" id="SSF56300">
    <property type="entry name" value="Metallo-dependent phosphatases"/>
    <property type="match status" value="2"/>
</dbReference>
<feature type="compositionally biased region" description="Low complexity" evidence="1">
    <location>
        <begin position="169"/>
        <end position="186"/>
    </location>
</feature>
<dbReference type="GeneID" id="95377259"/>
<dbReference type="Gene3D" id="3.60.21.10">
    <property type="match status" value="1"/>
</dbReference>
<dbReference type="InterPro" id="IPR051918">
    <property type="entry name" value="STPP_CPPED1"/>
</dbReference>
<dbReference type="Proteomes" id="UP001527202">
    <property type="component" value="Unassembled WGS sequence"/>
</dbReference>
<dbReference type="RefSeq" id="WP_042233169.1">
    <property type="nucleotide sequence ID" value="NZ_CP026520.1"/>
</dbReference>
<reference evidence="4 5" key="1">
    <citation type="submission" date="2018-01" db="EMBL/GenBank/DDBJ databases">
        <title>The whole genome sequencing and assembly of Paenibacillus chitinolyticus KCCM 41400 strain.</title>
        <authorList>
            <person name="Kim J.-Y."/>
            <person name="Park M.-K."/>
            <person name="Lee Y.-J."/>
            <person name="Yi H."/>
            <person name="Bahn Y.-S."/>
            <person name="Kim J.F."/>
            <person name="Lee D.-W."/>
        </authorList>
    </citation>
    <scope>NUCLEOTIDE SEQUENCE [LARGE SCALE GENOMIC DNA]</scope>
    <source>
        <strain evidence="4 5">KCCM 41400</strain>
    </source>
</reference>
<dbReference type="InterPro" id="IPR004843">
    <property type="entry name" value="Calcineurin-like_PHP"/>
</dbReference>
<proteinExistence type="predicted"/>
<dbReference type="InterPro" id="IPR029052">
    <property type="entry name" value="Metallo-depent_PP-like"/>
</dbReference>
<dbReference type="EMBL" id="JAMDMJ010000009">
    <property type="protein sequence ID" value="MCY9595946.1"/>
    <property type="molecule type" value="Genomic_DNA"/>
</dbReference>
<dbReference type="Proteomes" id="UP000288943">
    <property type="component" value="Chromosome"/>
</dbReference>
<feature type="region of interest" description="Disordered" evidence="1">
    <location>
        <begin position="198"/>
        <end position="222"/>
    </location>
</feature>
<dbReference type="PANTHER" id="PTHR43143">
    <property type="entry name" value="METALLOPHOSPHOESTERASE, CALCINEURIN SUPERFAMILY"/>
    <property type="match status" value="1"/>
</dbReference>
<dbReference type="GO" id="GO:0016787">
    <property type="term" value="F:hydrolase activity"/>
    <property type="evidence" value="ECO:0007669"/>
    <property type="project" value="InterPro"/>
</dbReference>
<evidence type="ECO:0000313" key="3">
    <source>
        <dbReference type="EMBL" id="MCY9595946.1"/>
    </source>
</evidence>
<dbReference type="PANTHER" id="PTHR43143:SF1">
    <property type="entry name" value="SERINE_THREONINE-PROTEIN PHOSPHATASE CPPED1"/>
    <property type="match status" value="1"/>
</dbReference>